<protein>
    <submittedName>
        <fullName evidence="1">Putative structural protein</fullName>
    </submittedName>
</protein>
<reference evidence="1" key="1">
    <citation type="submission" date="2020-01" db="EMBL/GenBank/DDBJ databases">
        <title>Patterns of diversity and host range of bacteriophage communities associated with bean-nodulatin bacteria.</title>
        <authorList>
            <person name="Vann Cauwenberghe J."/>
            <person name="Santamaria R.I."/>
            <person name="Bustos P."/>
            <person name="Juarez S."/>
            <person name="Gonzalez V."/>
        </authorList>
    </citation>
    <scope>NUCLEOTIDE SEQUENCE</scope>
</reference>
<accession>A0A7S5QZN3</accession>
<dbReference type="EMBL" id="MN988501">
    <property type="protein sequence ID" value="QIG68968.1"/>
    <property type="molecule type" value="Genomic_DNA"/>
</dbReference>
<proteinExistence type="predicted"/>
<organism evidence="1 2">
    <name type="scientific">Rhizobium phage RHph_Y3_43</name>
    <dbReference type="NCBI Taxonomy" id="2509778"/>
    <lineage>
        <taxon>Viruses</taxon>
        <taxon>Duplodnaviria</taxon>
        <taxon>Heunggongvirae</taxon>
        <taxon>Uroviricota</taxon>
        <taxon>Caudoviricetes</taxon>
        <taxon>Kleczkowskavirus</taxon>
        <taxon>Kleczkowskavirus RHEph4</taxon>
    </lineage>
</organism>
<dbReference type="Proteomes" id="UP000649522">
    <property type="component" value="Segment"/>
</dbReference>
<evidence type="ECO:0000313" key="1">
    <source>
        <dbReference type="EMBL" id="QIG68968.1"/>
    </source>
</evidence>
<dbReference type="InterPro" id="IPR021808">
    <property type="entry name" value="DUF3383"/>
</dbReference>
<gene>
    <name evidence="1" type="ORF">EVB73_032</name>
</gene>
<sequence length="385" mass="41833">MAKLPFSRVVNVTLTRNENFASLRGFGVPIFLTNDSLGVGILDATTRTRVYGSMDEVAAEWTSDKGFYKAAEAAFSQTPRPLQVKVGYLANPAVGGVVMTSALFKTNMDAIAAFDSDWYWIGIDAPYRDKAALDGLAEWVEAQSKQAIIDTNDILTESAADTTSFAARNKNLFVRTSAFYHTDATEFPAFAFMAILGTRNFDNPETAYTGKFKKIRGIAAINKGSAAVQAITGFTPALGQSTTAGHMANTLVDIGGQIFVVEGSTLTPNVFIDEIHATDWIIARTEEQTLGVLLNNARVPFTNSGMELLASGARTVMRVADRAGLIANDDKDDLGNFRPAVQFEIPDVFSVPESQRKARIAPPIKVTFRYAGAVHYTTINYNMTF</sequence>
<dbReference type="Pfam" id="PF11863">
    <property type="entry name" value="DUF3383"/>
    <property type="match status" value="1"/>
</dbReference>
<name>A0A7S5QZN3_9CAUD</name>
<evidence type="ECO:0000313" key="2">
    <source>
        <dbReference type="Proteomes" id="UP000649522"/>
    </source>
</evidence>